<sequence length="156" mass="16984">MKGQSSAEFMIIIAAFLVVLASFTVPQMINPAKSISRNVKLGSQARSACDEIANAMNGISSSGTGAVDSLEVSISDNWTMEIEKKPPKVKIGVQIDGETVWINDNLVYGFDSSLKNIPAGSYIVIVERGGEEGIWESENKLYININPVLGEGRWRY</sequence>
<gene>
    <name evidence="1" type="ORF">AKJ57_01880</name>
</gene>
<evidence type="ECO:0000313" key="2">
    <source>
        <dbReference type="Proteomes" id="UP000070163"/>
    </source>
</evidence>
<proteinExistence type="predicted"/>
<organism evidence="1 2">
    <name type="scientific">candidate division MSBL1 archaeon SCGC-AAA259A05</name>
    <dbReference type="NCBI Taxonomy" id="1698259"/>
    <lineage>
        <taxon>Archaea</taxon>
        <taxon>Methanobacteriati</taxon>
        <taxon>Methanobacteriota</taxon>
        <taxon>candidate division MSBL1</taxon>
    </lineage>
</organism>
<accession>A0A133UAM2</accession>
<protein>
    <submittedName>
        <fullName evidence="1">Uncharacterized protein</fullName>
    </submittedName>
</protein>
<comment type="caution">
    <text evidence="1">The sequence shown here is derived from an EMBL/GenBank/DDBJ whole genome shotgun (WGS) entry which is preliminary data.</text>
</comment>
<evidence type="ECO:0000313" key="1">
    <source>
        <dbReference type="EMBL" id="KXA91242.1"/>
    </source>
</evidence>
<reference evidence="1 2" key="1">
    <citation type="journal article" date="2016" name="Sci. Rep.">
        <title>Metabolic traits of an uncultured archaeal lineage -MSBL1- from brine pools of the Red Sea.</title>
        <authorList>
            <person name="Mwirichia R."/>
            <person name="Alam I."/>
            <person name="Rashid M."/>
            <person name="Vinu M."/>
            <person name="Ba-Alawi W."/>
            <person name="Anthony Kamau A."/>
            <person name="Kamanda Ngugi D."/>
            <person name="Goker M."/>
            <person name="Klenk H.P."/>
            <person name="Bajic V."/>
            <person name="Stingl U."/>
        </authorList>
    </citation>
    <scope>NUCLEOTIDE SEQUENCE [LARGE SCALE GENOMIC DNA]</scope>
    <source>
        <strain evidence="1">SCGC-AAA259A05</strain>
    </source>
</reference>
<dbReference type="EMBL" id="LHXJ01000015">
    <property type="protein sequence ID" value="KXA91242.1"/>
    <property type="molecule type" value="Genomic_DNA"/>
</dbReference>
<dbReference type="AlphaFoldDB" id="A0A133UAM2"/>
<dbReference type="Proteomes" id="UP000070163">
    <property type="component" value="Unassembled WGS sequence"/>
</dbReference>
<name>A0A133UAM2_9EURY</name>
<keyword evidence="2" id="KW-1185">Reference proteome</keyword>